<feature type="region of interest" description="Disordered" evidence="1">
    <location>
        <begin position="36"/>
        <end position="111"/>
    </location>
</feature>
<reference evidence="2 3" key="1">
    <citation type="submission" date="2019-09" db="EMBL/GenBank/DDBJ databases">
        <authorList>
            <person name="Dittami M. S."/>
        </authorList>
    </citation>
    <scope>NUCLEOTIDE SEQUENCE [LARGE SCALE GENOMIC DNA]</scope>
    <source>
        <strain evidence="2">SPHINGO391</strain>
    </source>
</reference>
<name>A0A5E7ZI62_9SPHN</name>
<dbReference type="Proteomes" id="UP000326857">
    <property type="component" value="Unassembled WGS sequence"/>
</dbReference>
<dbReference type="AlphaFoldDB" id="A0A5E7ZI62"/>
<accession>A0A5E7ZI62</accession>
<evidence type="ECO:0000256" key="1">
    <source>
        <dbReference type="SAM" id="MobiDB-lite"/>
    </source>
</evidence>
<evidence type="ECO:0000313" key="2">
    <source>
        <dbReference type="EMBL" id="VVT18823.1"/>
    </source>
</evidence>
<sequence>MSRLFRRSSQGRRQFFIAIATTPLIALFTRLARSFAPRSTSSGTDEEKKTVGHGVRVIRTPKPLGTRVKYSDPAPALTARQVSNLTDGAWPPRQHRPSQTPNLKPPLFAGA</sequence>
<proteinExistence type="predicted"/>
<protein>
    <submittedName>
        <fullName evidence="2">Uncharacterized protein</fullName>
    </submittedName>
</protein>
<organism evidence="2 3">
    <name type="scientific">Sphingomonas aurantiaca</name>
    <dbReference type="NCBI Taxonomy" id="185949"/>
    <lineage>
        <taxon>Bacteria</taxon>
        <taxon>Pseudomonadati</taxon>
        <taxon>Pseudomonadota</taxon>
        <taxon>Alphaproteobacteria</taxon>
        <taxon>Sphingomonadales</taxon>
        <taxon>Sphingomonadaceae</taxon>
        <taxon>Sphingomonas</taxon>
    </lineage>
</organism>
<gene>
    <name evidence="2" type="ORF">SPHINGO391_460040</name>
</gene>
<evidence type="ECO:0000313" key="3">
    <source>
        <dbReference type="Proteomes" id="UP000326857"/>
    </source>
</evidence>
<dbReference type="EMBL" id="CABVLI010000041">
    <property type="protein sequence ID" value="VVT18823.1"/>
    <property type="molecule type" value="Genomic_DNA"/>
</dbReference>